<dbReference type="AlphaFoldDB" id="A0A8C9L5S5"/>
<accession>A0A8C9L5S5</accession>
<dbReference type="SMR" id="A0A8C9L5S5"/>
<dbReference type="Gene3D" id="3.30.70.330">
    <property type="match status" value="2"/>
</dbReference>
<organism evidence="8 9">
    <name type="scientific">Pavo cristatus</name>
    <name type="common">Indian peafowl</name>
    <name type="synonym">Blue peafowl</name>
    <dbReference type="NCBI Taxonomy" id="9049"/>
    <lineage>
        <taxon>Eukaryota</taxon>
        <taxon>Metazoa</taxon>
        <taxon>Chordata</taxon>
        <taxon>Craniata</taxon>
        <taxon>Vertebrata</taxon>
        <taxon>Euteleostomi</taxon>
        <taxon>Archelosauria</taxon>
        <taxon>Archosauria</taxon>
        <taxon>Dinosauria</taxon>
        <taxon>Saurischia</taxon>
        <taxon>Theropoda</taxon>
        <taxon>Coelurosauria</taxon>
        <taxon>Aves</taxon>
        <taxon>Neognathae</taxon>
        <taxon>Galloanserae</taxon>
        <taxon>Galliformes</taxon>
        <taxon>Phasianidae</taxon>
        <taxon>Phasianinae</taxon>
        <taxon>Pavo</taxon>
    </lineage>
</organism>
<evidence type="ECO:0000256" key="2">
    <source>
        <dbReference type="ARBA" id="ARBA00022448"/>
    </source>
</evidence>
<keyword evidence="3" id="KW-0677">Repeat</keyword>
<keyword evidence="4" id="KW-0509">mRNA transport</keyword>
<dbReference type="SMART" id="SM00360">
    <property type="entry name" value="RRM"/>
    <property type="match status" value="2"/>
</dbReference>
<proteinExistence type="inferred from homology"/>
<dbReference type="InterPro" id="IPR004088">
    <property type="entry name" value="KH_dom_type_1"/>
</dbReference>
<keyword evidence="9" id="KW-1185">Reference proteome</keyword>
<dbReference type="GO" id="GO:0006417">
    <property type="term" value="P:regulation of translation"/>
    <property type="evidence" value="ECO:0007669"/>
    <property type="project" value="UniProtKB-KW"/>
</dbReference>
<keyword evidence="6" id="KW-0694">RNA-binding</keyword>
<dbReference type="Pfam" id="PF00076">
    <property type="entry name" value="RRM_1"/>
    <property type="match status" value="1"/>
</dbReference>
<dbReference type="InterPro" id="IPR000504">
    <property type="entry name" value="RRM_dom"/>
</dbReference>
<feature type="domain" description="RRM" evidence="7">
    <location>
        <begin position="7"/>
        <end position="80"/>
    </location>
</feature>
<dbReference type="SUPFAM" id="SSF54791">
    <property type="entry name" value="Eukaryotic type KH-domain (KH-domain type I)"/>
    <property type="match status" value="2"/>
</dbReference>
<reference evidence="8" key="1">
    <citation type="submission" date="2025-08" db="UniProtKB">
        <authorList>
            <consortium name="Ensembl"/>
        </authorList>
    </citation>
    <scope>IDENTIFICATION</scope>
</reference>
<dbReference type="GO" id="GO:0003723">
    <property type="term" value="F:RNA binding"/>
    <property type="evidence" value="ECO:0007669"/>
    <property type="project" value="UniProtKB-UniRule"/>
</dbReference>
<dbReference type="InterPro" id="IPR035979">
    <property type="entry name" value="RBD_domain_sf"/>
</dbReference>
<name>A0A8C9L5S5_PAVCR</name>
<dbReference type="InterPro" id="IPR004087">
    <property type="entry name" value="KH_dom"/>
</dbReference>
<dbReference type="InterPro" id="IPR036612">
    <property type="entry name" value="KH_dom_type_1_sf"/>
</dbReference>
<dbReference type="Pfam" id="PF00013">
    <property type="entry name" value="KH_1"/>
    <property type="match status" value="2"/>
</dbReference>
<dbReference type="Proteomes" id="UP000694428">
    <property type="component" value="Unplaced"/>
</dbReference>
<dbReference type="GO" id="GO:0051028">
    <property type="term" value="P:mRNA transport"/>
    <property type="evidence" value="ECO:0007669"/>
    <property type="project" value="UniProtKB-KW"/>
</dbReference>
<dbReference type="SUPFAM" id="SSF54928">
    <property type="entry name" value="RNA-binding domain, RBD"/>
    <property type="match status" value="1"/>
</dbReference>
<dbReference type="Ensembl" id="ENSPSTT00000004899.1">
    <property type="protein sequence ID" value="ENSPSTP00000004666.1"/>
    <property type="gene ID" value="ENSPSTG00000003337.1"/>
</dbReference>
<evidence type="ECO:0000256" key="1">
    <source>
        <dbReference type="ARBA" id="ARBA00009094"/>
    </source>
</evidence>
<dbReference type="PROSITE" id="PS50102">
    <property type="entry name" value="RRM"/>
    <property type="match status" value="1"/>
</dbReference>
<dbReference type="SMART" id="SM00322">
    <property type="entry name" value="KH"/>
    <property type="match status" value="2"/>
</dbReference>
<keyword evidence="2" id="KW-0813">Transport</keyword>
<protein>
    <submittedName>
        <fullName evidence="8">Insulin like growth factor 2 mRNA binding protein 2</fullName>
    </submittedName>
</protein>
<evidence type="ECO:0000313" key="8">
    <source>
        <dbReference type="Ensembl" id="ENSPSTP00000004666.1"/>
    </source>
</evidence>
<evidence type="ECO:0000256" key="5">
    <source>
        <dbReference type="ARBA" id="ARBA00022845"/>
    </source>
</evidence>
<comment type="similarity">
    <text evidence="1">Belongs to the RRM IMP/VICKZ family.</text>
</comment>
<evidence type="ECO:0000259" key="7">
    <source>
        <dbReference type="PROSITE" id="PS50102"/>
    </source>
</evidence>
<keyword evidence="5" id="KW-0810">Translation regulation</keyword>
<dbReference type="InterPro" id="IPR012677">
    <property type="entry name" value="Nucleotide-bd_a/b_plait_sf"/>
</dbReference>
<evidence type="ECO:0000256" key="4">
    <source>
        <dbReference type="ARBA" id="ARBA00022816"/>
    </source>
</evidence>
<dbReference type="FunFam" id="3.30.1370.10:FF:000026">
    <property type="entry name" value="Insulin-like growth factor 2 mRNA-binding protein 3"/>
    <property type="match status" value="1"/>
</dbReference>
<dbReference type="PANTHER" id="PTHR10288">
    <property type="entry name" value="KH DOMAIN CONTAINING RNA BINDING PROTEIN"/>
    <property type="match status" value="1"/>
</dbReference>
<dbReference type="PROSITE" id="PS50084">
    <property type="entry name" value="KH_TYPE_1"/>
    <property type="match status" value="2"/>
</dbReference>
<evidence type="ECO:0000256" key="3">
    <source>
        <dbReference type="ARBA" id="ARBA00022737"/>
    </source>
</evidence>
<evidence type="ECO:0000256" key="6">
    <source>
        <dbReference type="PROSITE-ProRule" id="PRU00176"/>
    </source>
</evidence>
<dbReference type="Gene3D" id="3.30.1370.10">
    <property type="entry name" value="K Homology domain, type 1"/>
    <property type="match status" value="2"/>
</dbReference>
<sequence>MKRRRMNKLYIGNLSPTATADDLRQLFSDRKLPLAGQVLLKSGYAFVDYPDQNWAIRAIETLSGKAELHGKVLEVDYSVPKKLRSRKIQIRNIPPHLQWEVRNAMLAMFNTDTETAVVNVTYATKEEAKVAIEKLSGHQLESYSFKVSYIPDEEFVGAIIGKEGLTIKNLTKQTQSKVDIHRKENAGAAEKPITIHATPEGCSEACRMILDIMQKEADETKSAEEIPLKILAHNSLVGRLIGKEGRNLKKIEQDTGTKITISPLQDLTIYNPERTITVKGSTEACSNAEVEIMKKLREAYENDIVAVNQQANLIPGLNLSALGIFSTGLSMLPSSAGARGAAAAAPYHPFAVSVCRWGHTAS</sequence>
<reference evidence="8" key="2">
    <citation type="submission" date="2025-09" db="UniProtKB">
        <authorList>
            <consortium name="Ensembl"/>
        </authorList>
    </citation>
    <scope>IDENTIFICATION</scope>
</reference>
<evidence type="ECO:0000313" key="9">
    <source>
        <dbReference type="Proteomes" id="UP000694428"/>
    </source>
</evidence>